<dbReference type="PANTHER" id="PTHR43293:SF3">
    <property type="entry name" value="CHOLESTEROL RING-CLEAVING HYDROLASE IPDB SUBUNIT"/>
    <property type="match status" value="1"/>
</dbReference>
<dbReference type="EMBL" id="JACRDE010000176">
    <property type="protein sequence ID" value="MBI5249056.1"/>
    <property type="molecule type" value="Genomic_DNA"/>
</dbReference>
<evidence type="ECO:0000313" key="2">
    <source>
        <dbReference type="Proteomes" id="UP000807825"/>
    </source>
</evidence>
<dbReference type="Gene3D" id="3.30.30.40">
    <property type="match status" value="1"/>
</dbReference>
<comment type="caution">
    <text evidence="1">The sequence shown here is derived from an EMBL/GenBank/DDBJ whole genome shotgun (WGS) entry which is preliminary data.</text>
</comment>
<protein>
    <submittedName>
        <fullName evidence="1">CoA transferase subunit A</fullName>
    </submittedName>
</protein>
<dbReference type="SUPFAM" id="SSF100950">
    <property type="entry name" value="NagB/RpiA/CoA transferase-like"/>
    <property type="match status" value="1"/>
</dbReference>
<dbReference type="SMART" id="SM00882">
    <property type="entry name" value="CoA_trans"/>
    <property type="match status" value="1"/>
</dbReference>
<dbReference type="PANTHER" id="PTHR43293">
    <property type="entry name" value="ACETATE COA-TRANSFERASE YDIF"/>
    <property type="match status" value="1"/>
</dbReference>
<keyword evidence="1" id="KW-0808">Transferase</keyword>
<organism evidence="1 2">
    <name type="scientific">Desulfomonile tiedjei</name>
    <dbReference type="NCBI Taxonomy" id="2358"/>
    <lineage>
        <taxon>Bacteria</taxon>
        <taxon>Pseudomonadati</taxon>
        <taxon>Thermodesulfobacteriota</taxon>
        <taxon>Desulfomonilia</taxon>
        <taxon>Desulfomonilales</taxon>
        <taxon>Desulfomonilaceae</taxon>
        <taxon>Desulfomonile</taxon>
    </lineage>
</organism>
<dbReference type="Pfam" id="PF01144">
    <property type="entry name" value="CoA_trans"/>
    <property type="match status" value="1"/>
</dbReference>
<dbReference type="AlphaFoldDB" id="A0A9D6V304"/>
<proteinExistence type="predicted"/>
<accession>A0A9D6V304</accession>
<dbReference type="Proteomes" id="UP000807825">
    <property type="component" value="Unassembled WGS sequence"/>
</dbReference>
<name>A0A9D6V304_9BACT</name>
<sequence length="323" mass="35903">MPHDITKKLMSPEEAVRRFISDGSQIALGGFTVSRNNMVLAREIIRQKKRNLHVVCHSHGQALDLLIGAGCVRRLEIAYGGMGRFAPTCIRFRKAVCAGQIDIEDYSNYQMSLRFLAGAMGLPFMATKSGLGTDLVKIEGFPIDVRGTGKVPSMKLAIIENPFNGAEDRVVLLPALTPDVALIHAQYVGEDGTVRLKGLTFADLEQARSAEHVIVTCEEVVPRSFIRDDPDQNSLPAFLVDAVVKAPFGAHPTACYQFYDYDPRHLKLYRNMAANDDLFQEYLENWVFNLPDQEAYLEKVGITDLMRIKASPAVGYAQGLDRR</sequence>
<dbReference type="Gene3D" id="3.40.1080.10">
    <property type="entry name" value="Glutaconate Coenzyme A-transferase"/>
    <property type="match status" value="1"/>
</dbReference>
<evidence type="ECO:0000313" key="1">
    <source>
        <dbReference type="EMBL" id="MBI5249056.1"/>
    </source>
</evidence>
<dbReference type="GO" id="GO:0008410">
    <property type="term" value="F:CoA-transferase activity"/>
    <property type="evidence" value="ECO:0007669"/>
    <property type="project" value="InterPro"/>
</dbReference>
<reference evidence="1" key="1">
    <citation type="submission" date="2020-07" db="EMBL/GenBank/DDBJ databases">
        <title>Huge and variable diversity of episymbiotic CPR bacteria and DPANN archaea in groundwater ecosystems.</title>
        <authorList>
            <person name="He C.Y."/>
            <person name="Keren R."/>
            <person name="Whittaker M."/>
            <person name="Farag I.F."/>
            <person name="Doudna J."/>
            <person name="Cate J.H.D."/>
            <person name="Banfield J.F."/>
        </authorList>
    </citation>
    <scope>NUCLEOTIDE SEQUENCE</scope>
    <source>
        <strain evidence="1">NC_groundwater_1664_Pr3_B-0.1um_52_9</strain>
    </source>
</reference>
<gene>
    <name evidence="1" type="ORF">HY912_06135</name>
</gene>
<dbReference type="InterPro" id="IPR004165">
    <property type="entry name" value="CoA_trans_fam_I"/>
</dbReference>
<dbReference type="InterPro" id="IPR037171">
    <property type="entry name" value="NagB/RpiA_transferase-like"/>
</dbReference>